<dbReference type="PANTHER" id="PTHR47537">
    <property type="entry name" value="CUBILIN"/>
    <property type="match status" value="1"/>
</dbReference>
<dbReference type="InterPro" id="IPR053207">
    <property type="entry name" value="Non-NMDA_GluR_Accessory"/>
</dbReference>
<feature type="compositionally biased region" description="Basic and acidic residues" evidence="3">
    <location>
        <begin position="548"/>
        <end position="572"/>
    </location>
</feature>
<name>A0A553NT90_TIGCA</name>
<evidence type="ECO:0000313" key="6">
    <source>
        <dbReference type="Proteomes" id="UP000318571"/>
    </source>
</evidence>
<dbReference type="Proteomes" id="UP000318571">
    <property type="component" value="Chromosome 1"/>
</dbReference>
<proteinExistence type="predicted"/>
<feature type="domain" description="CUB" evidence="4">
    <location>
        <begin position="294"/>
        <end position="428"/>
    </location>
</feature>
<dbReference type="Pfam" id="PF00431">
    <property type="entry name" value="CUB"/>
    <property type="match status" value="1"/>
</dbReference>
<dbReference type="STRING" id="6832.A0A553NT90"/>
<dbReference type="SUPFAM" id="SSF49854">
    <property type="entry name" value="Spermadhesin, CUB domain"/>
    <property type="match status" value="1"/>
</dbReference>
<comment type="caution">
    <text evidence="5">The sequence shown here is derived from an EMBL/GenBank/DDBJ whole genome shotgun (WGS) entry which is preliminary data.</text>
</comment>
<accession>A0A553NT90</accession>
<dbReference type="Gene3D" id="2.60.120.290">
    <property type="entry name" value="Spermadhesin, CUB domain"/>
    <property type="match status" value="1"/>
</dbReference>
<dbReference type="InterPro" id="IPR035914">
    <property type="entry name" value="Sperma_CUB_dom_sf"/>
</dbReference>
<dbReference type="OMA" id="VIANTHK"/>
<dbReference type="GO" id="GO:0005886">
    <property type="term" value="C:plasma membrane"/>
    <property type="evidence" value="ECO:0007669"/>
    <property type="project" value="TreeGrafter"/>
</dbReference>
<dbReference type="AlphaFoldDB" id="A0A553NT90"/>
<keyword evidence="6" id="KW-1185">Reference proteome</keyword>
<evidence type="ECO:0000256" key="3">
    <source>
        <dbReference type="SAM" id="MobiDB-lite"/>
    </source>
</evidence>
<evidence type="ECO:0000256" key="1">
    <source>
        <dbReference type="ARBA" id="ARBA00023157"/>
    </source>
</evidence>
<gene>
    <name evidence="5" type="ORF">TCAL_09630</name>
</gene>
<dbReference type="EMBL" id="VCGU01000010">
    <property type="protein sequence ID" value="TRY68638.1"/>
    <property type="molecule type" value="Genomic_DNA"/>
</dbReference>
<keyword evidence="1" id="KW-1015">Disulfide bond</keyword>
<protein>
    <recommendedName>
        <fullName evidence="4">CUB domain-containing protein</fullName>
    </recommendedName>
</protein>
<reference evidence="5 6" key="1">
    <citation type="journal article" date="2018" name="Nat. Ecol. Evol.">
        <title>Genomic signatures of mitonuclear coevolution across populations of Tigriopus californicus.</title>
        <authorList>
            <person name="Barreto F.S."/>
            <person name="Watson E.T."/>
            <person name="Lima T.G."/>
            <person name="Willett C.S."/>
            <person name="Edmands S."/>
            <person name="Li W."/>
            <person name="Burton R.S."/>
        </authorList>
    </citation>
    <scope>NUCLEOTIDE SEQUENCE [LARGE SCALE GENOMIC DNA]</scope>
    <source>
        <strain evidence="5 6">San Diego</strain>
    </source>
</reference>
<evidence type="ECO:0000259" key="4">
    <source>
        <dbReference type="PROSITE" id="PS01180"/>
    </source>
</evidence>
<sequence length="879" mass="97855">MVRDLVRMPKGLPGVGAGSQSVRFSGALVLFQYCLYSLRTADAQFAWTNIQQERQPIEGQVDLWTEAESGCSCSYDVLDQSCACCVPQGGCHCGAKSPHRCGQCGLEQFCDNMCNITLTSRDLESRSGQAYGEIKSPSALSGPAFCWYRFIPEPGQRVEVQVYRIKRLGKIDPQSMSCVGGFMQLISGLRGQEGLPSGNHLKYHPSELSICGQNERYFPPLVLFQDVKDASSGEANEATLIFRVDEVTSRSQFLAHYSFTPIDSLEDTAVQLRGATPLTRSFNDDGTENTANDCTWLFEEESCQKDESSLPNRFRLPECQLASPAYPGVYPPNRRCQYLIRRGQKSSFIRLTFTHFNLPPGQCQTHYVAVYRGRTNRDPLYQKLCGYGTPQSQTLLFKGEENILVEFRSGDIVPPINFNGFVAKLEFVDEAAQEAERMQNNQYGLPRGASKPKLTGQSGSCIQEYYGNQTRSGRISSNDLQLSDNDECTLVFKGNPGDVLVLQLTTFKLRGKSCEASITISVPTQLLRHPGESNIIDKICSPVTQRLNDLHGRGHQNEDGSEGRKDHEHQRDPTQPLLVNFSTVMLNFRAHRPSIDRFDGVFKFQHVLSEGFPTANTSCDRVFPGRTSPANGAIFGPQNWNLLLSETMPNSKALKCSTTLIPAESQSVTIMLKSSTPDDRDLCETQCDYQGCRCLVDGSLDETKHILITDIFNGVIGCFCGDFSHLLPLSIISSASLILVSNEGSSSGRHRKPKRRSTFSYTASYSFHNEETCGPRRIASPLGSLESPLSHTNAQSYFPSSTYFHQHCQWFFDPPPARQLVLEISTTDNAVDCNIWNATIGIWDVDTPTKLGPKIDRFCPEIMSKEYVLDTTNKKIAIR</sequence>
<evidence type="ECO:0000256" key="2">
    <source>
        <dbReference type="PROSITE-ProRule" id="PRU00059"/>
    </source>
</evidence>
<dbReference type="InterPro" id="IPR000859">
    <property type="entry name" value="CUB_dom"/>
</dbReference>
<feature type="domain" description="CUB" evidence="4">
    <location>
        <begin position="114"/>
        <end position="260"/>
    </location>
</feature>
<dbReference type="PROSITE" id="PS01180">
    <property type="entry name" value="CUB"/>
    <property type="match status" value="2"/>
</dbReference>
<dbReference type="PANTHER" id="PTHR47537:SF3">
    <property type="entry name" value="CUB DOMAIN-CONTAINING PROTEIN"/>
    <property type="match status" value="1"/>
</dbReference>
<dbReference type="SMART" id="SM00042">
    <property type="entry name" value="CUB"/>
    <property type="match status" value="1"/>
</dbReference>
<organism evidence="5 6">
    <name type="scientific">Tigriopus californicus</name>
    <name type="common">Marine copepod</name>
    <dbReference type="NCBI Taxonomy" id="6832"/>
    <lineage>
        <taxon>Eukaryota</taxon>
        <taxon>Metazoa</taxon>
        <taxon>Ecdysozoa</taxon>
        <taxon>Arthropoda</taxon>
        <taxon>Crustacea</taxon>
        <taxon>Multicrustacea</taxon>
        <taxon>Hexanauplia</taxon>
        <taxon>Copepoda</taxon>
        <taxon>Harpacticoida</taxon>
        <taxon>Harpacticidae</taxon>
        <taxon>Tigriopus</taxon>
    </lineage>
</organism>
<comment type="caution">
    <text evidence="2">Lacks conserved residue(s) required for the propagation of feature annotation.</text>
</comment>
<dbReference type="CDD" id="cd00041">
    <property type="entry name" value="CUB"/>
    <property type="match status" value="1"/>
</dbReference>
<evidence type="ECO:0000313" key="5">
    <source>
        <dbReference type="EMBL" id="TRY68638.1"/>
    </source>
</evidence>
<feature type="region of interest" description="Disordered" evidence="3">
    <location>
        <begin position="548"/>
        <end position="573"/>
    </location>
</feature>